<dbReference type="RefSeq" id="WP_098509824.1">
    <property type="nucleotide sequence ID" value="NZ_JBIAKZ010000010.1"/>
</dbReference>
<evidence type="ECO:0000313" key="7">
    <source>
        <dbReference type="Proteomes" id="UP000243542"/>
    </source>
</evidence>
<gene>
    <name evidence="6" type="ORF">ATK36_0760</name>
</gene>
<feature type="signal peptide" evidence="4">
    <location>
        <begin position="1"/>
        <end position="21"/>
    </location>
</feature>
<dbReference type="AlphaFoldDB" id="A0A2A9G2N2"/>
<accession>A0A2A9G2N2</accession>
<protein>
    <submittedName>
        <fullName evidence="6">Ribose transport system substrate-binding protein</fullName>
    </submittedName>
</protein>
<name>A0A2A9G2N2_9PSEU</name>
<dbReference type="InterPro" id="IPR025997">
    <property type="entry name" value="SBP_2_dom"/>
</dbReference>
<evidence type="ECO:0000256" key="4">
    <source>
        <dbReference type="SAM" id="SignalP"/>
    </source>
</evidence>
<evidence type="ECO:0000313" key="6">
    <source>
        <dbReference type="EMBL" id="PFG57196.1"/>
    </source>
</evidence>
<proteinExistence type="inferred from homology"/>
<comment type="subcellular location">
    <subcellularLocation>
        <location evidence="1">Cell envelope</location>
    </subcellularLocation>
</comment>
<dbReference type="Proteomes" id="UP000243542">
    <property type="component" value="Unassembled WGS sequence"/>
</dbReference>
<keyword evidence="7" id="KW-1185">Reference proteome</keyword>
<evidence type="ECO:0000256" key="1">
    <source>
        <dbReference type="ARBA" id="ARBA00004196"/>
    </source>
</evidence>
<dbReference type="SUPFAM" id="SSF53822">
    <property type="entry name" value="Periplasmic binding protein-like I"/>
    <property type="match status" value="1"/>
</dbReference>
<dbReference type="PANTHER" id="PTHR46847:SF1">
    <property type="entry name" value="D-ALLOSE-BINDING PERIPLASMIC PROTEIN-RELATED"/>
    <property type="match status" value="1"/>
</dbReference>
<dbReference type="Gene3D" id="3.40.50.2300">
    <property type="match status" value="2"/>
</dbReference>
<dbReference type="GO" id="GO:0030313">
    <property type="term" value="C:cell envelope"/>
    <property type="evidence" value="ECO:0007669"/>
    <property type="project" value="UniProtKB-SubCell"/>
</dbReference>
<keyword evidence="3 4" id="KW-0732">Signal</keyword>
<dbReference type="CDD" id="cd01536">
    <property type="entry name" value="PBP1_ABC_sugar_binding-like"/>
    <property type="match status" value="1"/>
</dbReference>
<comment type="similarity">
    <text evidence="2">Belongs to the bacterial solute-binding protein 2 family.</text>
</comment>
<evidence type="ECO:0000256" key="3">
    <source>
        <dbReference type="ARBA" id="ARBA00022729"/>
    </source>
</evidence>
<sequence length="393" mass="40494">MNWLRSAVAVVGTVAAVVAVAACGASKNSGDVPVEKVSQSDADKALDKAHAGPAATCESGKGLTIGGAVVWSSNAGGKAYNDAFKAAAQACGATPLLVEAKADDPINSMISAMDLVTSKKANVTSFFPLSPDAMTPPSKRALAAGIPVVAGEVSNFADATLTFHQDRLTGAVNSARLFCTKYPQGGGVIYGAYGYPQADLVAMQQRFTDEVKKCSNGKITVVGTYQNKTDDIAGGLSTAQAALQQHPDAVGVVAYSDTNAVAASRAATNLGVRDKLTIVGYNVDAVGHEALSKGVIDYSFLWGQAEQGQLTVKYMIDLATGKKAPKFVTLYPKCISKSMISSVPTIAVRTTGIGEGRDLEPTGLAPTVTSDDKPILEVSAAQREQVACPVDAS</sequence>
<dbReference type="Pfam" id="PF13407">
    <property type="entry name" value="Peripla_BP_4"/>
    <property type="match status" value="1"/>
</dbReference>
<comment type="caution">
    <text evidence="6">The sequence shown here is derived from an EMBL/GenBank/DDBJ whole genome shotgun (WGS) entry which is preliminary data.</text>
</comment>
<dbReference type="GO" id="GO:0030246">
    <property type="term" value="F:carbohydrate binding"/>
    <property type="evidence" value="ECO:0007669"/>
    <property type="project" value="UniProtKB-ARBA"/>
</dbReference>
<dbReference type="PANTHER" id="PTHR46847">
    <property type="entry name" value="D-ALLOSE-BINDING PERIPLASMIC PROTEIN-RELATED"/>
    <property type="match status" value="1"/>
</dbReference>
<dbReference type="PROSITE" id="PS51257">
    <property type="entry name" value="PROKAR_LIPOPROTEIN"/>
    <property type="match status" value="1"/>
</dbReference>
<dbReference type="InterPro" id="IPR028082">
    <property type="entry name" value="Peripla_BP_I"/>
</dbReference>
<reference evidence="6 7" key="1">
    <citation type="submission" date="2017-10" db="EMBL/GenBank/DDBJ databases">
        <title>Sequencing the genomes of 1000 actinobacteria strains.</title>
        <authorList>
            <person name="Klenk H.-P."/>
        </authorList>
    </citation>
    <scope>NUCLEOTIDE SEQUENCE [LARGE SCALE GENOMIC DNA]</scope>
    <source>
        <strain evidence="6 7">DSM 46092</strain>
    </source>
</reference>
<evidence type="ECO:0000259" key="5">
    <source>
        <dbReference type="Pfam" id="PF13407"/>
    </source>
</evidence>
<dbReference type="EMBL" id="PDJK01000001">
    <property type="protein sequence ID" value="PFG57196.1"/>
    <property type="molecule type" value="Genomic_DNA"/>
</dbReference>
<feature type="domain" description="Periplasmic binding protein" evidence="5">
    <location>
        <begin position="73"/>
        <end position="323"/>
    </location>
</feature>
<feature type="chain" id="PRO_5038774651" evidence="4">
    <location>
        <begin position="22"/>
        <end position="393"/>
    </location>
</feature>
<organism evidence="6 7">
    <name type="scientific">Amycolatopsis sulphurea</name>
    <dbReference type="NCBI Taxonomy" id="76022"/>
    <lineage>
        <taxon>Bacteria</taxon>
        <taxon>Bacillati</taxon>
        <taxon>Actinomycetota</taxon>
        <taxon>Actinomycetes</taxon>
        <taxon>Pseudonocardiales</taxon>
        <taxon>Pseudonocardiaceae</taxon>
        <taxon>Amycolatopsis</taxon>
    </lineage>
</organism>
<evidence type="ECO:0000256" key="2">
    <source>
        <dbReference type="ARBA" id="ARBA00007639"/>
    </source>
</evidence>